<protein>
    <submittedName>
        <fullName evidence="1">Uncharacterized protein</fullName>
    </submittedName>
</protein>
<comment type="caution">
    <text evidence="1">The sequence shown here is derived from an EMBL/GenBank/DDBJ whole genome shotgun (WGS) entry which is preliminary data.</text>
</comment>
<proteinExistence type="predicted"/>
<name>A0ABP2DQT7_9CORY</name>
<evidence type="ECO:0000313" key="2">
    <source>
        <dbReference type="Proteomes" id="UP000006237"/>
    </source>
</evidence>
<reference evidence="1 2" key="1">
    <citation type="submission" date="2009-01" db="EMBL/GenBank/DDBJ databases">
        <authorList>
            <person name="Qin X."/>
            <person name="Bachman B."/>
            <person name="Battles P."/>
            <person name="Bell A."/>
            <person name="Bess C."/>
            <person name="Bickham C."/>
            <person name="Chaboub L."/>
            <person name="Chen D."/>
            <person name="Coyle M."/>
            <person name="Deiros D.R."/>
            <person name="Dinh H."/>
            <person name="Forbes L."/>
            <person name="Fowler G."/>
            <person name="Francisco L."/>
            <person name="Fu Q."/>
            <person name="Gubbala S."/>
            <person name="Hale W."/>
            <person name="Han Y."/>
            <person name="Hemphill L."/>
            <person name="Highlander S.K."/>
            <person name="Hirani K."/>
            <person name="Hogues M."/>
            <person name="Jackson L."/>
            <person name="Jakkamsetti A."/>
            <person name="Javaid M."/>
            <person name="Jiang H."/>
            <person name="Korchina V."/>
            <person name="Kovar C."/>
            <person name="Lara F."/>
            <person name="Lee S."/>
            <person name="Mata R."/>
            <person name="Mathew T."/>
            <person name="Moen C."/>
            <person name="Morales K."/>
            <person name="Munidasa M."/>
            <person name="Nazareth L."/>
            <person name="Ngo R."/>
            <person name="Nguyen L."/>
            <person name="Okwuonu G."/>
            <person name="Ongeri F."/>
            <person name="Patil S."/>
            <person name="Petrosino J."/>
            <person name="Pham C."/>
            <person name="Pham P."/>
            <person name="Pu L.-L."/>
            <person name="Puazo M."/>
            <person name="Raj R."/>
            <person name="Reid J."/>
            <person name="Rouhana J."/>
            <person name="Saada N."/>
            <person name="Shang Y."/>
            <person name="Simmons D."/>
            <person name="Thornton R."/>
            <person name="Warren J."/>
            <person name="Weissenberger G."/>
            <person name="Zhang J."/>
            <person name="Zhang L."/>
            <person name="Zhou C."/>
            <person name="Zhu D."/>
            <person name="Muzny D."/>
            <person name="Worley K."/>
            <person name="Gibbs R."/>
        </authorList>
    </citation>
    <scope>NUCLEOTIDE SEQUENCE [LARGE SCALE GENOMIC DNA]</scope>
    <source>
        <strain evidence="1 2">ATCC 51866</strain>
    </source>
</reference>
<keyword evidence="2" id="KW-1185">Reference proteome</keyword>
<organism evidence="1 2">
    <name type="scientific">Corynebacterium glucuronolyticum ATCC 51866</name>
    <dbReference type="NCBI Taxonomy" id="548478"/>
    <lineage>
        <taxon>Bacteria</taxon>
        <taxon>Bacillati</taxon>
        <taxon>Actinomycetota</taxon>
        <taxon>Actinomycetes</taxon>
        <taxon>Mycobacteriales</taxon>
        <taxon>Corynebacteriaceae</taxon>
        <taxon>Corynebacterium</taxon>
    </lineage>
</organism>
<sequence length="46" mass="4907">MTLTNQPPQYNDDNHAAAFTTSYTTLNPTASLTAYVATQSTQPMAG</sequence>
<evidence type="ECO:0000313" key="1">
    <source>
        <dbReference type="EMBL" id="EEI62384.1"/>
    </source>
</evidence>
<dbReference type="Proteomes" id="UP000006237">
    <property type="component" value="Unassembled WGS sequence"/>
</dbReference>
<accession>A0ABP2DQT7</accession>
<dbReference type="EMBL" id="ACHF01000109">
    <property type="protein sequence ID" value="EEI62384.1"/>
    <property type="molecule type" value="Genomic_DNA"/>
</dbReference>
<gene>
    <name evidence="1" type="ORF">HMPREF0293_2105</name>
</gene>